<dbReference type="OrthoDB" id="5976204at2759"/>
<dbReference type="AlphaFoldDB" id="A0A9D4MDT2"/>
<dbReference type="Proteomes" id="UP000828390">
    <property type="component" value="Unassembled WGS sequence"/>
</dbReference>
<gene>
    <name evidence="2" type="ORF">DPMN_038165</name>
</gene>
<dbReference type="Pfam" id="PF06031">
    <property type="entry name" value="SERTA"/>
    <property type="match status" value="1"/>
</dbReference>
<proteinExistence type="predicted"/>
<accession>A0A9D4MDT2</accession>
<dbReference type="InterPro" id="IPR009263">
    <property type="entry name" value="SERTA_dom"/>
</dbReference>
<evidence type="ECO:0000313" key="3">
    <source>
        <dbReference type="Proteomes" id="UP000828390"/>
    </source>
</evidence>
<reference evidence="2" key="2">
    <citation type="submission" date="2020-11" db="EMBL/GenBank/DDBJ databases">
        <authorList>
            <person name="McCartney M.A."/>
            <person name="Auch B."/>
            <person name="Kono T."/>
            <person name="Mallez S."/>
            <person name="Becker A."/>
            <person name="Gohl D.M."/>
            <person name="Silverstein K.A.T."/>
            <person name="Koren S."/>
            <person name="Bechman K.B."/>
            <person name="Herman A."/>
            <person name="Abrahante J.E."/>
            <person name="Garbe J."/>
        </authorList>
    </citation>
    <scope>NUCLEOTIDE SEQUENCE</scope>
    <source>
        <strain evidence="2">Duluth1</strain>
        <tissue evidence="2">Whole animal</tissue>
    </source>
</reference>
<reference evidence="2" key="1">
    <citation type="journal article" date="2019" name="bioRxiv">
        <title>The Genome of the Zebra Mussel, Dreissena polymorpha: A Resource for Invasive Species Research.</title>
        <authorList>
            <person name="McCartney M.A."/>
            <person name="Auch B."/>
            <person name="Kono T."/>
            <person name="Mallez S."/>
            <person name="Zhang Y."/>
            <person name="Obille A."/>
            <person name="Becker A."/>
            <person name="Abrahante J.E."/>
            <person name="Garbe J."/>
            <person name="Badalamenti J.P."/>
            <person name="Herman A."/>
            <person name="Mangelson H."/>
            <person name="Liachko I."/>
            <person name="Sullivan S."/>
            <person name="Sone E.D."/>
            <person name="Koren S."/>
            <person name="Silverstein K.A.T."/>
            <person name="Beckman K.B."/>
            <person name="Gohl D.M."/>
        </authorList>
    </citation>
    <scope>NUCLEOTIDE SEQUENCE</scope>
    <source>
        <strain evidence="2">Duluth1</strain>
        <tissue evidence="2">Whole animal</tissue>
    </source>
</reference>
<sequence length="570" mass="63177">MTCVLSMKPIYSGFTDDVCDLNSSNADEFEVNWISKASPAPGEVSRCVTPCRIEAVSSNACKFDASNVTSFSALRPYVTGADSRSITSDVCDKVHIASRHLKGNRLRETDIKIESNVDGLFDMCKETQAGVGIREPVARGWKRKLDADSILDDVYVPPKRISPFLNTPKEKKDERKKILKLSIKKLKQLEDPESFLRRTVLVNNTRKRIQNELKNEKVSGRKCEFGYRKSYMASYDVLSNSCLANSYLFDDPFLSGVHEKITDDMTDTLINNLKDKLCDTIEEAMDTSSPSFCAQSGPSAHVFNIDSLYNSNAFSCERKSKPCSADNAHEHKIEIKVCEFQALNKVYDTSDLSKPAHHVSSKVCEQSSCLDWNVIPRRCFATTQSVVSLGESTDIDTRCVAEMPKLTNDNEPGVSLAAESANACQQVPAEFNQWKSKHFNDVHVYSHRVHHNRDIGVSSAYTESLPVNHLSGKVTSANSSNRYNNTNHLTNSDRTQGKCCLVPLDLNSNFPCSNSLLSENLVVTSVIGSTLGSASMFDPNNITLCKPSSQHSCSPVSSDSNKFSMHTCQC</sequence>
<evidence type="ECO:0000313" key="2">
    <source>
        <dbReference type="EMBL" id="KAH3874908.1"/>
    </source>
</evidence>
<dbReference type="PANTHER" id="PTHR16277">
    <property type="entry name" value="CELL DIVISION CYCLE ASSOCIATED PROTEIN 4/SERTA DOMAIN-CONTAINING PROTEIN 2"/>
    <property type="match status" value="1"/>
</dbReference>
<dbReference type="GO" id="GO:0005634">
    <property type="term" value="C:nucleus"/>
    <property type="evidence" value="ECO:0007669"/>
    <property type="project" value="TreeGrafter"/>
</dbReference>
<evidence type="ECO:0000259" key="1">
    <source>
        <dbReference type="PROSITE" id="PS51053"/>
    </source>
</evidence>
<protein>
    <recommendedName>
        <fullName evidence="1">SERTA domain-containing protein</fullName>
    </recommendedName>
</protein>
<name>A0A9D4MDT2_DREPO</name>
<keyword evidence="3" id="KW-1185">Reference proteome</keyword>
<organism evidence="2 3">
    <name type="scientific">Dreissena polymorpha</name>
    <name type="common">Zebra mussel</name>
    <name type="synonym">Mytilus polymorpha</name>
    <dbReference type="NCBI Taxonomy" id="45954"/>
    <lineage>
        <taxon>Eukaryota</taxon>
        <taxon>Metazoa</taxon>
        <taxon>Spiralia</taxon>
        <taxon>Lophotrochozoa</taxon>
        <taxon>Mollusca</taxon>
        <taxon>Bivalvia</taxon>
        <taxon>Autobranchia</taxon>
        <taxon>Heteroconchia</taxon>
        <taxon>Euheterodonta</taxon>
        <taxon>Imparidentia</taxon>
        <taxon>Neoheterodontei</taxon>
        <taxon>Myida</taxon>
        <taxon>Dreissenoidea</taxon>
        <taxon>Dreissenidae</taxon>
        <taxon>Dreissena</taxon>
    </lineage>
</organism>
<comment type="caution">
    <text evidence="2">The sequence shown here is derived from an EMBL/GenBank/DDBJ whole genome shotgun (WGS) entry which is preliminary data.</text>
</comment>
<dbReference type="InterPro" id="IPR052262">
    <property type="entry name" value="E2F-SERTA_domain_protein"/>
</dbReference>
<dbReference type="PROSITE" id="PS51053">
    <property type="entry name" value="SERTA"/>
    <property type="match status" value="1"/>
</dbReference>
<feature type="domain" description="SERTA" evidence="1">
    <location>
        <begin position="171"/>
        <end position="217"/>
    </location>
</feature>
<dbReference type="EMBL" id="JAIWYP010000002">
    <property type="protein sequence ID" value="KAH3874908.1"/>
    <property type="molecule type" value="Genomic_DNA"/>
</dbReference>
<dbReference type="PANTHER" id="PTHR16277:SF7">
    <property type="entry name" value="RE12330P"/>
    <property type="match status" value="1"/>
</dbReference>